<feature type="transmembrane region" description="Helical" evidence="6">
    <location>
        <begin position="786"/>
        <end position="809"/>
    </location>
</feature>
<dbReference type="KEGG" id="ptx:ABW99_02385"/>
<dbReference type="RefSeq" id="WP_047212786.1">
    <property type="nucleotide sequence ID" value="NZ_CP011568.3"/>
</dbReference>
<feature type="transmembrane region" description="Helical" evidence="6">
    <location>
        <begin position="441"/>
        <end position="463"/>
    </location>
</feature>
<feature type="domain" description="ABC3 transporter permease C-terminal" evidence="7">
    <location>
        <begin position="283"/>
        <end position="399"/>
    </location>
</feature>
<evidence type="ECO:0000256" key="3">
    <source>
        <dbReference type="ARBA" id="ARBA00022692"/>
    </source>
</evidence>
<dbReference type="PATRIC" id="fig|445709.3.peg.519"/>
<dbReference type="Pfam" id="PF02687">
    <property type="entry name" value="FtsX"/>
    <property type="match status" value="2"/>
</dbReference>
<evidence type="ECO:0000256" key="2">
    <source>
        <dbReference type="ARBA" id="ARBA00022475"/>
    </source>
</evidence>
<feature type="transmembrane region" description="Helical" evidence="6">
    <location>
        <begin position="821"/>
        <end position="843"/>
    </location>
</feature>
<evidence type="ECO:0000256" key="6">
    <source>
        <dbReference type="SAM" id="Phobius"/>
    </source>
</evidence>
<organism evidence="8 9">
    <name type="scientific">Pandoraea thiooxydans</name>
    <dbReference type="NCBI Taxonomy" id="445709"/>
    <lineage>
        <taxon>Bacteria</taxon>
        <taxon>Pseudomonadati</taxon>
        <taxon>Pseudomonadota</taxon>
        <taxon>Betaproteobacteria</taxon>
        <taxon>Burkholderiales</taxon>
        <taxon>Burkholderiaceae</taxon>
        <taxon>Pandoraea</taxon>
    </lineage>
</organism>
<sequence>MRAAVSGPDAAMNFPGLARQAWRMLRRDWRAAELHLLSVALVLAVAALSSVGFLADRMRLGLAQDAHQMLGADLVVRGDAPLAPDFAQHATQLGLRTAQTAVFPSMVTAVPADGGEAPGRLVSLKAVSSGYPLRGQLRIARTPGDSSSAGVAADGIPAPGTVWVDRALLEALHLQLGGTVRIGTRSFVVGARITREMDRGFGFSSLAPRVMMRLDELPSTGLVQFGSRITYRLLVAGASAPMAAYQRWAEPVIRTQRGVQLETLQGQPQMQQTLERADRFLSLVALLAAVLAAVAIGIAAHRYSARHLDSCAVMRCLGIGRGALRAMVALEFIYLGAAGSVLGVLAGYVVHGLLLHQLSGLVPADLPPPSWRPAALGVASGLSLLLGFALPPLLPLARVSPLRALRREWGGAARSGWLAYGLSGLVFAGLLLFAARNVRLGAMVAGGFVGGALVFGLLAWLSIGALARWAHRPHAAGGRGIGWRYAIAGLHRRGLGSALQVVALTLGLMALLLLAITRNDLIAGWRQSTPPGAPNRFVIDIQTGQQAQVARQLQTAGMTDAKLWPMVKARLTGINGRAVTGANYTDPRARRLAEREFNLSYTNELPPDDRIEGGQWFGASAGAPQISLEAGIAKTLGVKLGDHLRFEVAGQVIEAPVTSLRKVDWGSMRVNFFVLMPPSALQDFPATWITAFHLAPGQQHIVDNLLRAMPNLTVIDTGALLDKVQHVVNQVIDAVQSLFVFTLAAGLLVLYAALSGTRDERMRESGVLRALGASARQIGAIHRAELVTVGALAGLLAAAGAALLGWLLAREVFDFSLALNPWLVLVGVGGGILCALAGGWSGLRTVLRQSALRTLREI</sequence>
<dbReference type="EMBL" id="CP011568">
    <property type="protein sequence ID" value="AKJ67249.1"/>
    <property type="molecule type" value="Genomic_DNA"/>
</dbReference>
<dbReference type="InterPro" id="IPR038766">
    <property type="entry name" value="Membrane_comp_ABC_pdt"/>
</dbReference>
<gene>
    <name evidence="8" type="ORF">ABW99_02385</name>
</gene>
<feature type="transmembrane region" description="Helical" evidence="6">
    <location>
        <begin position="417"/>
        <end position="435"/>
    </location>
</feature>
<dbReference type="OrthoDB" id="5292592at2"/>
<feature type="transmembrane region" description="Helical" evidence="6">
    <location>
        <begin position="34"/>
        <end position="55"/>
    </location>
</feature>
<evidence type="ECO:0000313" key="8">
    <source>
        <dbReference type="EMBL" id="AKJ67249.1"/>
    </source>
</evidence>
<proteinExistence type="predicted"/>
<feature type="transmembrane region" description="Helical" evidence="6">
    <location>
        <begin position="280"/>
        <end position="300"/>
    </location>
</feature>
<dbReference type="STRING" id="445709.ABW99_02385"/>
<keyword evidence="2" id="KW-1003">Cell membrane</keyword>
<evidence type="ECO:0000259" key="7">
    <source>
        <dbReference type="Pfam" id="PF02687"/>
    </source>
</evidence>
<dbReference type="AlphaFoldDB" id="A0A0G3EML3"/>
<comment type="subcellular location">
    <subcellularLocation>
        <location evidence="1">Cell membrane</location>
        <topology evidence="1">Multi-pass membrane protein</topology>
    </subcellularLocation>
</comment>
<keyword evidence="4 6" id="KW-1133">Transmembrane helix</keyword>
<dbReference type="Proteomes" id="UP000036700">
    <property type="component" value="Chromosome"/>
</dbReference>
<dbReference type="PANTHER" id="PTHR30287">
    <property type="entry name" value="MEMBRANE COMPONENT OF PREDICTED ABC SUPERFAMILY METABOLITE UPTAKE TRANSPORTER"/>
    <property type="match status" value="1"/>
</dbReference>
<keyword evidence="3 6" id="KW-0812">Transmembrane</keyword>
<evidence type="ECO:0000313" key="9">
    <source>
        <dbReference type="Proteomes" id="UP000036700"/>
    </source>
</evidence>
<dbReference type="GO" id="GO:0005886">
    <property type="term" value="C:plasma membrane"/>
    <property type="evidence" value="ECO:0007669"/>
    <property type="project" value="UniProtKB-SubCell"/>
</dbReference>
<feature type="transmembrane region" description="Helical" evidence="6">
    <location>
        <begin position="734"/>
        <end position="754"/>
    </location>
</feature>
<protein>
    <submittedName>
        <fullName evidence="8">ABC transporter permease</fullName>
    </submittedName>
</protein>
<accession>A0A0G3EML3</accession>
<name>A0A0G3EML3_9BURK</name>
<evidence type="ECO:0000256" key="5">
    <source>
        <dbReference type="ARBA" id="ARBA00023136"/>
    </source>
</evidence>
<evidence type="ECO:0000256" key="1">
    <source>
        <dbReference type="ARBA" id="ARBA00004651"/>
    </source>
</evidence>
<dbReference type="PANTHER" id="PTHR30287:SF1">
    <property type="entry name" value="INNER MEMBRANE PROTEIN"/>
    <property type="match status" value="1"/>
</dbReference>
<keyword evidence="5 6" id="KW-0472">Membrane</keyword>
<evidence type="ECO:0000256" key="4">
    <source>
        <dbReference type="ARBA" id="ARBA00022989"/>
    </source>
</evidence>
<feature type="transmembrane region" description="Helical" evidence="6">
    <location>
        <begin position="494"/>
        <end position="516"/>
    </location>
</feature>
<feature type="transmembrane region" description="Helical" evidence="6">
    <location>
        <begin position="374"/>
        <end position="396"/>
    </location>
</feature>
<keyword evidence="9" id="KW-1185">Reference proteome</keyword>
<feature type="domain" description="ABC3 transporter permease C-terminal" evidence="7">
    <location>
        <begin position="738"/>
        <end position="850"/>
    </location>
</feature>
<dbReference type="InterPro" id="IPR003838">
    <property type="entry name" value="ABC3_permease_C"/>
</dbReference>
<feature type="transmembrane region" description="Helical" evidence="6">
    <location>
        <begin position="332"/>
        <end position="354"/>
    </location>
</feature>
<reference evidence="9" key="1">
    <citation type="submission" date="2015-06" db="EMBL/GenBank/DDBJ databases">
        <authorList>
            <person name="Lim Y.L."/>
            <person name="Ee R."/>
            <person name="Yong D."/>
            <person name="How K.Y."/>
            <person name="Yin W.F."/>
            <person name="Chan K.G."/>
        </authorList>
    </citation>
    <scope>NUCLEOTIDE SEQUENCE [LARGE SCALE GENOMIC DNA]</scope>
    <source>
        <strain evidence="9">DSM 25325</strain>
    </source>
</reference>